<evidence type="ECO:0000313" key="13">
    <source>
        <dbReference type="EMBL" id="AIG27724.1"/>
    </source>
</evidence>
<evidence type="ECO:0000256" key="9">
    <source>
        <dbReference type="ARBA" id="ARBA00023134"/>
    </source>
</evidence>
<reference evidence="13 14" key="1">
    <citation type="journal article" date="2011" name="J. Bacteriol.">
        <title>Genome sequence of Brevibacillus laterosporus LMG 15441, a pathogen of invertebrates.</title>
        <authorList>
            <person name="Djukic M."/>
            <person name="Poehlein A."/>
            <person name="Thurmer A."/>
            <person name="Daniel R."/>
        </authorList>
    </citation>
    <scope>NUCLEOTIDE SEQUENCE [LARGE SCALE GENOMIC DNA]</scope>
    <source>
        <strain evidence="13 14">LMG 15441</strain>
    </source>
</reference>
<keyword evidence="1 10" id="KW-0963">Cytoplasm</keyword>
<evidence type="ECO:0000256" key="7">
    <source>
        <dbReference type="ARBA" id="ARBA00022833"/>
    </source>
</evidence>
<dbReference type="SUPFAM" id="SSF50249">
    <property type="entry name" value="Nucleic acid-binding proteins"/>
    <property type="match status" value="1"/>
</dbReference>
<dbReference type="CDD" id="cd04466">
    <property type="entry name" value="S1_YloQ_GTPase"/>
    <property type="match status" value="1"/>
</dbReference>
<sequence>MPEGRIVKALSGFYYVADQANPERIVQCRARGLFKKKGAKITPLVGDWVVFEAPNDRDGYVMEIEERTSELVRPSIANVDLAVLVFSAKEPDMSPLLLDKFLVHTEHAGIDAIIVITKADLLEEQDCSRFVAEYEKVGYRVIPTSILDRRGVEQVREELIGKLAVFAGQSGVGKSSLLNAIFPGISLQTGEISQKLGRGRHTTRHVELLPLKEGGYVADTPGFSSLDFINMTELDLAQAFRDFEQRSDECKFRGCLHITEPSCAVQAALQAGEIVEHRYKHYLQFMEELREYLRRNKQW</sequence>
<proteinExistence type="inferred from homology"/>
<dbReference type="HOGENOM" id="CLU_033617_2_1_9"/>
<dbReference type="GO" id="GO:0046872">
    <property type="term" value="F:metal ion binding"/>
    <property type="evidence" value="ECO:0007669"/>
    <property type="project" value="UniProtKB-KW"/>
</dbReference>
<feature type="binding site" evidence="10">
    <location>
        <begin position="168"/>
        <end position="176"/>
    </location>
    <ligand>
        <name>GTP</name>
        <dbReference type="ChEBI" id="CHEBI:37565"/>
    </ligand>
</feature>
<dbReference type="GO" id="GO:0003924">
    <property type="term" value="F:GTPase activity"/>
    <property type="evidence" value="ECO:0007669"/>
    <property type="project" value="UniProtKB-UniRule"/>
</dbReference>
<evidence type="ECO:0000259" key="11">
    <source>
        <dbReference type="PROSITE" id="PS50936"/>
    </source>
</evidence>
<protein>
    <recommendedName>
        <fullName evidence="10">Small ribosomal subunit biogenesis GTPase RsgA</fullName>
        <ecNumber evidence="10">3.6.1.-</ecNumber>
    </recommendedName>
</protein>
<dbReference type="Proteomes" id="UP000005850">
    <property type="component" value="Chromosome"/>
</dbReference>
<keyword evidence="6 10" id="KW-0378">Hydrolase</keyword>
<comment type="subcellular location">
    <subcellularLocation>
        <location evidence="10">Cytoplasm</location>
    </subcellularLocation>
</comment>
<dbReference type="PROSITE" id="PS50936">
    <property type="entry name" value="ENGC_GTPASE"/>
    <property type="match status" value="1"/>
</dbReference>
<keyword evidence="8 10" id="KW-0694">RNA-binding</keyword>
<keyword evidence="7 10" id="KW-0862">Zinc</keyword>
<dbReference type="CDD" id="cd01854">
    <property type="entry name" value="YjeQ_EngC"/>
    <property type="match status" value="1"/>
</dbReference>
<dbReference type="SUPFAM" id="SSF52540">
    <property type="entry name" value="P-loop containing nucleoside triphosphate hydrolases"/>
    <property type="match status" value="1"/>
</dbReference>
<dbReference type="GO" id="GO:0005737">
    <property type="term" value="C:cytoplasm"/>
    <property type="evidence" value="ECO:0007669"/>
    <property type="project" value="UniProtKB-SubCell"/>
</dbReference>
<evidence type="ECO:0000256" key="2">
    <source>
        <dbReference type="ARBA" id="ARBA00022517"/>
    </source>
</evidence>
<dbReference type="AlphaFoldDB" id="A0A075R7B5"/>
<keyword evidence="3 10" id="KW-0479">Metal-binding</keyword>
<gene>
    <name evidence="13" type="primary">rsgA_1</name>
    <name evidence="10" type="synonym">rsgA</name>
    <name evidence="13" type="ORF">BRLA_c034120</name>
</gene>
<feature type="domain" description="EngC GTPase" evidence="11">
    <location>
        <begin position="77"/>
        <end position="224"/>
    </location>
</feature>
<dbReference type="GO" id="GO:0005525">
    <property type="term" value="F:GTP binding"/>
    <property type="evidence" value="ECO:0007669"/>
    <property type="project" value="UniProtKB-UniRule"/>
</dbReference>
<dbReference type="Gene3D" id="2.40.50.140">
    <property type="entry name" value="Nucleic acid-binding proteins"/>
    <property type="match status" value="1"/>
</dbReference>
<dbReference type="STRING" id="1042163.BRLA_c034120"/>
<dbReference type="InterPro" id="IPR027417">
    <property type="entry name" value="P-loop_NTPase"/>
</dbReference>
<evidence type="ECO:0000259" key="12">
    <source>
        <dbReference type="PROSITE" id="PS51721"/>
    </source>
</evidence>
<evidence type="ECO:0000256" key="10">
    <source>
        <dbReference type="HAMAP-Rule" id="MF_01820"/>
    </source>
</evidence>
<dbReference type="InterPro" id="IPR004881">
    <property type="entry name" value="Ribosome_biogen_GTPase_RsgA"/>
</dbReference>
<keyword evidence="9 10" id="KW-0342">GTP-binding</keyword>
<dbReference type="Pfam" id="PF16745">
    <property type="entry name" value="RsgA_N"/>
    <property type="match status" value="1"/>
</dbReference>
<dbReference type="RefSeq" id="WP_003336785.1">
    <property type="nucleotide sequence ID" value="NZ_CP007806.1"/>
</dbReference>
<dbReference type="PANTHER" id="PTHR32120">
    <property type="entry name" value="SMALL RIBOSOMAL SUBUNIT BIOGENESIS GTPASE RSGA"/>
    <property type="match status" value="1"/>
</dbReference>
<accession>A0A075R7B5</accession>
<feature type="domain" description="CP-type G" evidence="12">
    <location>
        <begin position="68"/>
        <end position="226"/>
    </location>
</feature>
<feature type="binding site" evidence="10">
    <location>
        <position position="263"/>
    </location>
    <ligand>
        <name>Zn(2+)</name>
        <dbReference type="ChEBI" id="CHEBI:29105"/>
    </ligand>
</feature>
<dbReference type="GO" id="GO:0042274">
    <property type="term" value="P:ribosomal small subunit biogenesis"/>
    <property type="evidence" value="ECO:0007669"/>
    <property type="project" value="UniProtKB-UniRule"/>
</dbReference>
<comment type="cofactor">
    <cofactor evidence="10">
        <name>Zn(2+)</name>
        <dbReference type="ChEBI" id="CHEBI:29105"/>
    </cofactor>
    <text evidence="10">Binds 1 zinc ion per subunit.</text>
</comment>
<keyword evidence="5 10" id="KW-0547">Nucleotide-binding</keyword>
<feature type="binding site" evidence="10">
    <location>
        <position position="257"/>
    </location>
    <ligand>
        <name>Zn(2+)</name>
        <dbReference type="ChEBI" id="CHEBI:29105"/>
    </ligand>
</feature>
<dbReference type="Pfam" id="PF03193">
    <property type="entry name" value="RsgA_GTPase"/>
    <property type="match status" value="1"/>
</dbReference>
<evidence type="ECO:0000256" key="8">
    <source>
        <dbReference type="ARBA" id="ARBA00022884"/>
    </source>
</evidence>
<organism evidence="13 14">
    <name type="scientific">Brevibacillus laterosporus LMG 15441</name>
    <dbReference type="NCBI Taxonomy" id="1042163"/>
    <lineage>
        <taxon>Bacteria</taxon>
        <taxon>Bacillati</taxon>
        <taxon>Bacillota</taxon>
        <taxon>Bacilli</taxon>
        <taxon>Bacillales</taxon>
        <taxon>Paenibacillaceae</taxon>
        <taxon>Brevibacillus</taxon>
    </lineage>
</organism>
<keyword evidence="4 10" id="KW-0699">rRNA-binding</keyword>
<comment type="subunit">
    <text evidence="10">Monomer. Associates with 30S ribosomal subunit, binds 16S rRNA.</text>
</comment>
<dbReference type="InterPro" id="IPR010914">
    <property type="entry name" value="RsgA_GTPase_dom"/>
</dbReference>
<dbReference type="HAMAP" id="MF_01820">
    <property type="entry name" value="GTPase_RsgA"/>
    <property type="match status" value="1"/>
</dbReference>
<dbReference type="EC" id="3.6.1.-" evidence="10"/>
<keyword evidence="14" id="KW-1185">Reference proteome</keyword>
<name>A0A075R7B5_BRELA</name>
<dbReference type="GO" id="GO:0019843">
    <property type="term" value="F:rRNA binding"/>
    <property type="evidence" value="ECO:0007669"/>
    <property type="project" value="UniProtKB-KW"/>
</dbReference>
<dbReference type="KEGG" id="blr:BRLA_c034120"/>
<dbReference type="eggNOG" id="COG1162">
    <property type="taxonomic scope" value="Bacteria"/>
</dbReference>
<evidence type="ECO:0000313" key="14">
    <source>
        <dbReference type="Proteomes" id="UP000005850"/>
    </source>
</evidence>
<keyword evidence="2 10" id="KW-0690">Ribosome biogenesis</keyword>
<dbReference type="PROSITE" id="PS51721">
    <property type="entry name" value="G_CP"/>
    <property type="match status" value="1"/>
</dbReference>
<comment type="function">
    <text evidence="10">One of several proteins that assist in the late maturation steps of the functional core of the 30S ribosomal subunit. Helps release RbfA from mature subunits. May play a role in the assembly of ribosomal proteins into the subunit. Circularly permuted GTPase that catalyzes slow GTP hydrolysis, GTPase activity is stimulated by the 30S ribosomal subunit.</text>
</comment>
<dbReference type="Gene3D" id="1.10.40.50">
    <property type="entry name" value="Probable gtpase engc, domain 3"/>
    <property type="match status" value="1"/>
</dbReference>
<dbReference type="NCBIfam" id="TIGR00157">
    <property type="entry name" value="ribosome small subunit-dependent GTPase A"/>
    <property type="match status" value="1"/>
</dbReference>
<dbReference type="InterPro" id="IPR031944">
    <property type="entry name" value="RsgA_N"/>
</dbReference>
<dbReference type="PANTHER" id="PTHR32120:SF11">
    <property type="entry name" value="SMALL RIBOSOMAL SUBUNIT BIOGENESIS GTPASE RSGA 1, MITOCHONDRIAL-RELATED"/>
    <property type="match status" value="1"/>
</dbReference>
<dbReference type="EMBL" id="CP007806">
    <property type="protein sequence ID" value="AIG27724.1"/>
    <property type="molecule type" value="Genomic_DNA"/>
</dbReference>
<dbReference type="Gene3D" id="3.40.50.300">
    <property type="entry name" value="P-loop containing nucleotide triphosphate hydrolases"/>
    <property type="match status" value="1"/>
</dbReference>
<evidence type="ECO:0000256" key="1">
    <source>
        <dbReference type="ARBA" id="ARBA00022490"/>
    </source>
</evidence>
<feature type="binding site" evidence="10">
    <location>
        <position position="255"/>
    </location>
    <ligand>
        <name>Zn(2+)</name>
        <dbReference type="ChEBI" id="CHEBI:29105"/>
    </ligand>
</feature>
<dbReference type="InterPro" id="IPR012340">
    <property type="entry name" value="NA-bd_OB-fold"/>
</dbReference>
<comment type="similarity">
    <text evidence="10">Belongs to the TRAFAC class YlqF/YawG GTPase family. RsgA subfamily.</text>
</comment>
<dbReference type="InterPro" id="IPR030378">
    <property type="entry name" value="G_CP_dom"/>
</dbReference>
<evidence type="ECO:0000256" key="5">
    <source>
        <dbReference type="ARBA" id="ARBA00022741"/>
    </source>
</evidence>
<feature type="binding site" evidence="10">
    <location>
        <position position="250"/>
    </location>
    <ligand>
        <name>Zn(2+)</name>
        <dbReference type="ChEBI" id="CHEBI:29105"/>
    </ligand>
</feature>
<evidence type="ECO:0000256" key="3">
    <source>
        <dbReference type="ARBA" id="ARBA00022723"/>
    </source>
</evidence>
<feature type="binding site" evidence="10">
    <location>
        <begin position="117"/>
        <end position="120"/>
    </location>
    <ligand>
        <name>GTP</name>
        <dbReference type="ChEBI" id="CHEBI:37565"/>
    </ligand>
</feature>
<evidence type="ECO:0000256" key="6">
    <source>
        <dbReference type="ARBA" id="ARBA00022801"/>
    </source>
</evidence>
<evidence type="ECO:0000256" key="4">
    <source>
        <dbReference type="ARBA" id="ARBA00022730"/>
    </source>
</evidence>